<protein>
    <submittedName>
        <fullName evidence="1">Uncharacterized protein</fullName>
    </submittedName>
</protein>
<sequence length="128" mass="13976">MTSFQALSRQAKASAMKARAAHAPLLSAKLEVWTTLRTSHHSSGGTTRRKSPLGVASVCFDALQAAADDRTEDASTEASYHCTAAPDDQAMEARIGIVRRLKDISRREVLSTSRYLWRSARRPPPPLA</sequence>
<dbReference type="VEuPathDB" id="FungiDB:PPTG_23282"/>
<organism evidence="1">
    <name type="scientific">Phytophthora nicotianae</name>
    <name type="common">Potato buckeye rot agent</name>
    <name type="synonym">Phytophthora parasitica</name>
    <dbReference type="NCBI Taxonomy" id="4792"/>
    <lineage>
        <taxon>Eukaryota</taxon>
        <taxon>Sar</taxon>
        <taxon>Stramenopiles</taxon>
        <taxon>Oomycota</taxon>
        <taxon>Peronosporomycetes</taxon>
        <taxon>Peronosporales</taxon>
        <taxon>Peronosporaceae</taxon>
        <taxon>Phytophthora</taxon>
    </lineage>
</organism>
<accession>W2KXX8</accession>
<evidence type="ECO:0000313" key="1">
    <source>
        <dbReference type="EMBL" id="ETL90003.1"/>
    </source>
</evidence>
<gene>
    <name evidence="1" type="ORF">L917_11165</name>
</gene>
<dbReference type="EMBL" id="KI680416">
    <property type="protein sequence ID" value="ETL90003.1"/>
    <property type="molecule type" value="Genomic_DNA"/>
</dbReference>
<reference evidence="1" key="1">
    <citation type="submission" date="2013-11" db="EMBL/GenBank/DDBJ databases">
        <title>The Genome Sequence of Phytophthora parasitica CHvinca01.</title>
        <authorList>
            <consortium name="The Broad Institute Genomics Platform"/>
            <person name="Russ C."/>
            <person name="Tyler B."/>
            <person name="Panabieres F."/>
            <person name="Shan W."/>
            <person name="Tripathy S."/>
            <person name="Grunwald N."/>
            <person name="Machado M."/>
            <person name="Johnson C.S."/>
            <person name="Arredondo F."/>
            <person name="Hong C."/>
            <person name="Coffey M."/>
            <person name="Young S.K."/>
            <person name="Zeng Q."/>
            <person name="Gargeya S."/>
            <person name="Fitzgerald M."/>
            <person name="Abouelleil A."/>
            <person name="Alvarado L."/>
            <person name="Chapman S.B."/>
            <person name="Gainer-Dewar J."/>
            <person name="Goldberg J."/>
            <person name="Griggs A."/>
            <person name="Gujja S."/>
            <person name="Hansen M."/>
            <person name="Howarth C."/>
            <person name="Imamovic A."/>
            <person name="Ireland A."/>
            <person name="Larimer J."/>
            <person name="McCowan C."/>
            <person name="Murphy C."/>
            <person name="Pearson M."/>
            <person name="Poon T.W."/>
            <person name="Priest M."/>
            <person name="Roberts A."/>
            <person name="Saif S."/>
            <person name="Shea T."/>
            <person name="Sykes S."/>
            <person name="Wortman J."/>
            <person name="Nusbaum C."/>
            <person name="Birren B."/>
        </authorList>
    </citation>
    <scope>NUCLEOTIDE SEQUENCE [LARGE SCALE GENOMIC DNA]</scope>
    <source>
        <strain evidence="1">CHvinca01</strain>
    </source>
</reference>
<dbReference type="AlphaFoldDB" id="W2KXX8"/>
<proteinExistence type="predicted"/>
<name>W2KXX8_PHYNI</name>
<dbReference type="Proteomes" id="UP000054423">
    <property type="component" value="Unassembled WGS sequence"/>
</dbReference>